<proteinExistence type="predicted"/>
<dbReference type="Proteomes" id="UP000034680">
    <property type="component" value="Unassembled WGS sequence"/>
</dbReference>
<dbReference type="OrthoDB" id="5180395at2759"/>
<organism evidence="1 2">
    <name type="scientific">Diaporthe ampelina</name>
    <dbReference type="NCBI Taxonomy" id="1214573"/>
    <lineage>
        <taxon>Eukaryota</taxon>
        <taxon>Fungi</taxon>
        <taxon>Dikarya</taxon>
        <taxon>Ascomycota</taxon>
        <taxon>Pezizomycotina</taxon>
        <taxon>Sordariomycetes</taxon>
        <taxon>Sordariomycetidae</taxon>
        <taxon>Diaporthales</taxon>
        <taxon>Diaporthaceae</taxon>
        <taxon>Diaporthe</taxon>
    </lineage>
</organism>
<gene>
    <name evidence="1" type="ORF">UCDDA912_g02075</name>
</gene>
<name>A0A0G2HSS5_9PEZI</name>
<evidence type="ECO:0000313" key="1">
    <source>
        <dbReference type="EMBL" id="KKY37858.1"/>
    </source>
</evidence>
<protein>
    <submittedName>
        <fullName evidence="1">Uncharacterized protein</fullName>
    </submittedName>
</protein>
<reference evidence="1 2" key="1">
    <citation type="submission" date="2015-05" db="EMBL/GenBank/DDBJ databases">
        <title>Distinctive expansion of gene families associated with plant cell wall degradation and secondary metabolism in the genomes of grapevine trunk pathogens.</title>
        <authorList>
            <person name="Lawrence D.P."/>
            <person name="Travadon R."/>
            <person name="Rolshausen P.E."/>
            <person name="Baumgartner K."/>
        </authorList>
    </citation>
    <scope>NUCLEOTIDE SEQUENCE [LARGE SCALE GENOMIC DNA]</scope>
    <source>
        <strain evidence="1">DA912</strain>
    </source>
</reference>
<accession>A0A0G2HSS5</accession>
<sequence length="89" mass="9305">MKVPSIVTYIAYGVALSGLAVSVPTNRTVTGGSSKTLGTNTDWMLKCTHGSCYSMVGCTMDGAVTHNNPSCWQMCTCVAANSTIVVPVR</sequence>
<comment type="caution">
    <text evidence="1">The sequence shown here is derived from an EMBL/GenBank/DDBJ whole genome shotgun (WGS) entry which is preliminary data.</text>
</comment>
<reference evidence="1 2" key="2">
    <citation type="submission" date="2015-05" db="EMBL/GenBank/DDBJ databases">
        <authorList>
            <person name="Morales-Cruz A."/>
            <person name="Amrine K.C."/>
            <person name="Cantu D."/>
        </authorList>
    </citation>
    <scope>NUCLEOTIDE SEQUENCE [LARGE SCALE GENOMIC DNA]</scope>
    <source>
        <strain evidence="1">DA912</strain>
    </source>
</reference>
<keyword evidence="2" id="KW-1185">Reference proteome</keyword>
<dbReference type="EMBL" id="LCUC01000066">
    <property type="protein sequence ID" value="KKY37858.1"/>
    <property type="molecule type" value="Genomic_DNA"/>
</dbReference>
<evidence type="ECO:0000313" key="2">
    <source>
        <dbReference type="Proteomes" id="UP000034680"/>
    </source>
</evidence>
<dbReference type="AlphaFoldDB" id="A0A0G2HSS5"/>